<dbReference type="Gene3D" id="3.30.2090.10">
    <property type="entry name" value="Multidrug efflux transporter AcrB TolC docking domain, DN and DC subdomains"/>
    <property type="match status" value="2"/>
</dbReference>
<reference evidence="2" key="1">
    <citation type="submission" date="2016-10" db="EMBL/GenBank/DDBJ databases">
        <title>Sequence of Gallionella enrichment culture.</title>
        <authorList>
            <person name="Poehlein A."/>
            <person name="Muehling M."/>
            <person name="Daniel R."/>
        </authorList>
    </citation>
    <scope>NUCLEOTIDE SEQUENCE</scope>
</reference>
<dbReference type="Gene3D" id="3.30.70.1440">
    <property type="entry name" value="Multidrug efflux transporter AcrB pore domain"/>
    <property type="match status" value="1"/>
</dbReference>
<sequence>MSSAKKSALGRFATRNAVSIGFIAFALCLAGVFSALNTPSSVFPATPFPRIVVMVGNGIMPAKEMMATITRPIEESMKSIPGVVSVRSSTTRGSAIVNVIFGWGSNMEQAELYVMGHLSDIRSDLPPTATTDVSRVAFSLSYPIIGISLTSSTRTQMDLWNTATYTIKPLFLKIPGVAKVELLGGHAPEYHVVVDPLKLQAAHLSLQDVSDALTKNNLVAAAGMLVENYHLYLTTVDGRVHSADDIGNAVIAVRGTHPILVKDVARVVVGPEPGYTVVTAQGRQAVLFNIESQPDSSVLRIASDLKAQLRSLKSQLPPDMHLAFFYDQSQFVRDSVGSVWDAIVFGLILSFLILFLFLKNWGSVLTAIVTIPITVLITLVAMHLTHMSFNMMTLGGIAAAIGLVIDDAIVVVESIYTKIAAGRPRLDGIQEGVGEILHALVGSTLTPVVVFLPLAYLNGMAGVFFRALGLTMTVALLVSLALAVTLTPSLAGWFIRPPKAAGVASHNEEGGFLFRRILHVYEFAVRRALRHRWLTFVACVGVLVAGVFVYRQLESNFMPDFDEGGFVMDYTALPGTSLAETSRVLDQAEKLIRANPDVESYSRRLGTQLGPFITEPYVGDYLIKLKANRTHTTEQVLAAMRHQFNERFPSIRWDFHGFLDDLIGDLQMAPDPIEIKLYSPDMNWLQKTARRVEKQIQKIPGVVDTFDGLTVSGPSINLRVRPADAERYGLTVQDIADTVNTALLGQVSSHVLQGDRVVNIRVLADPKSVSTVAQLKELPLRTRSGVIVRLDQVADVQLQADEVELNREDLRQYDIVSARLEGRDLGSAMKQIKATLANDAWLPPGSVEYGGLYRLQQESFRNLVAVLGAALLLVFTVLLIEFRSFRESFAIVFGAILALFGTVAALWLTGISLNIVSFLGAIIGVGIVAKNGILVLDYNQQLLDQGLDPIEALVQSGLRRLRPVLMTSLAAALGMLPLAWGVGTGAQMLQPLGVSVIGALVISVLLSLIATPTVYSILKGAQSRAPRAASQPGR</sequence>
<keyword evidence="1" id="KW-0812">Transmembrane</keyword>
<feature type="transmembrane region" description="Helical" evidence="1">
    <location>
        <begin position="463"/>
        <end position="486"/>
    </location>
</feature>
<dbReference type="PANTHER" id="PTHR32063">
    <property type="match status" value="1"/>
</dbReference>
<feature type="transmembrane region" description="Helical" evidence="1">
    <location>
        <begin position="915"/>
        <end position="936"/>
    </location>
</feature>
<comment type="caution">
    <text evidence="2">The sequence shown here is derived from an EMBL/GenBank/DDBJ whole genome shotgun (WGS) entry which is preliminary data.</text>
</comment>
<feature type="transmembrane region" description="Helical" evidence="1">
    <location>
        <begin position="365"/>
        <end position="385"/>
    </location>
</feature>
<dbReference type="SUPFAM" id="SSF82866">
    <property type="entry name" value="Multidrug efflux transporter AcrB transmembrane domain"/>
    <property type="match status" value="2"/>
</dbReference>
<dbReference type="SUPFAM" id="SSF82693">
    <property type="entry name" value="Multidrug efflux transporter AcrB pore domain, PN1, PN2, PC1 and PC2 subdomains"/>
    <property type="match status" value="3"/>
</dbReference>
<feature type="transmembrane region" description="Helical" evidence="1">
    <location>
        <begin position="994"/>
        <end position="1018"/>
    </location>
</feature>
<feature type="transmembrane region" description="Helical" evidence="1">
    <location>
        <begin position="339"/>
        <end position="358"/>
    </location>
</feature>
<dbReference type="PRINTS" id="PR00702">
    <property type="entry name" value="ACRIFLAVINRP"/>
</dbReference>
<evidence type="ECO:0000256" key="1">
    <source>
        <dbReference type="SAM" id="Phobius"/>
    </source>
</evidence>
<feature type="transmembrane region" description="Helical" evidence="1">
    <location>
        <begin position="533"/>
        <end position="550"/>
    </location>
</feature>
<feature type="transmembrane region" description="Helical" evidence="1">
    <location>
        <begin position="391"/>
        <end position="416"/>
    </location>
</feature>
<proteinExistence type="predicted"/>
<dbReference type="Gene3D" id="3.30.70.1430">
    <property type="entry name" value="Multidrug efflux transporter AcrB pore domain"/>
    <property type="match status" value="2"/>
</dbReference>
<dbReference type="AlphaFoldDB" id="A0A1J5S6X6"/>
<gene>
    <name evidence="2" type="primary">czcA_17</name>
    <name evidence="2" type="ORF">GALL_137940</name>
</gene>
<keyword evidence="1" id="KW-0472">Membrane</keyword>
<keyword evidence="1" id="KW-1133">Transmembrane helix</keyword>
<dbReference type="PANTHER" id="PTHR32063:SF24">
    <property type="entry name" value="CATION EFFLUX SYSTEM (ACRB_ACRD_ACRF FAMILY)"/>
    <property type="match status" value="1"/>
</dbReference>
<dbReference type="InterPro" id="IPR001036">
    <property type="entry name" value="Acrflvin-R"/>
</dbReference>
<evidence type="ECO:0000313" key="2">
    <source>
        <dbReference type="EMBL" id="OIR04063.1"/>
    </source>
</evidence>
<dbReference type="InterPro" id="IPR027463">
    <property type="entry name" value="AcrB_DN_DC_subdom"/>
</dbReference>
<dbReference type="GO" id="GO:0005886">
    <property type="term" value="C:plasma membrane"/>
    <property type="evidence" value="ECO:0007669"/>
    <property type="project" value="TreeGrafter"/>
</dbReference>
<dbReference type="SUPFAM" id="SSF82714">
    <property type="entry name" value="Multidrug efflux transporter AcrB TolC docking domain, DN and DC subdomains"/>
    <property type="match status" value="2"/>
</dbReference>
<feature type="transmembrane region" description="Helical" evidence="1">
    <location>
        <begin position="863"/>
        <end position="882"/>
    </location>
</feature>
<protein>
    <submittedName>
        <fullName evidence="2">Cobalt-zinc-cadmium resistance protein CzcA</fullName>
    </submittedName>
</protein>
<accession>A0A1J5S6X6</accession>
<dbReference type="Gene3D" id="1.20.1640.10">
    <property type="entry name" value="Multidrug efflux transporter AcrB transmembrane domain"/>
    <property type="match status" value="2"/>
</dbReference>
<dbReference type="Pfam" id="PF00873">
    <property type="entry name" value="ACR_tran"/>
    <property type="match status" value="1"/>
</dbReference>
<organism evidence="2">
    <name type="scientific">mine drainage metagenome</name>
    <dbReference type="NCBI Taxonomy" id="410659"/>
    <lineage>
        <taxon>unclassified sequences</taxon>
        <taxon>metagenomes</taxon>
        <taxon>ecological metagenomes</taxon>
    </lineage>
</organism>
<feature type="transmembrane region" description="Helical" evidence="1">
    <location>
        <begin position="436"/>
        <end position="457"/>
    </location>
</feature>
<dbReference type="GO" id="GO:0042910">
    <property type="term" value="F:xenobiotic transmembrane transporter activity"/>
    <property type="evidence" value="ECO:0007669"/>
    <property type="project" value="TreeGrafter"/>
</dbReference>
<dbReference type="EMBL" id="MLJW01000060">
    <property type="protein sequence ID" value="OIR04063.1"/>
    <property type="molecule type" value="Genomic_DNA"/>
</dbReference>
<dbReference type="Gene3D" id="3.30.70.1320">
    <property type="entry name" value="Multidrug efflux transporter AcrB pore domain like"/>
    <property type="match status" value="1"/>
</dbReference>
<feature type="transmembrane region" description="Helical" evidence="1">
    <location>
        <begin position="964"/>
        <end position="982"/>
    </location>
</feature>
<feature type="transmembrane region" description="Helical" evidence="1">
    <location>
        <begin position="889"/>
        <end position="909"/>
    </location>
</feature>
<name>A0A1J5S6X6_9ZZZZ</name>